<dbReference type="AlphaFoldDB" id="A0A196S884"/>
<gene>
    <name evidence="10" type="ORF">AV274_6018</name>
</gene>
<dbReference type="OrthoDB" id="660759at2759"/>
<comment type="caution">
    <text evidence="10">The sequence shown here is derived from an EMBL/GenBank/DDBJ whole genome shotgun (WGS) entry which is preliminary data.</text>
</comment>
<feature type="region of interest" description="Disordered" evidence="9">
    <location>
        <begin position="1"/>
        <end position="25"/>
    </location>
</feature>
<feature type="transmembrane region" description="Helical" evidence="8">
    <location>
        <begin position="163"/>
        <end position="181"/>
    </location>
</feature>
<evidence type="ECO:0000313" key="11">
    <source>
        <dbReference type="Proteomes" id="UP000078348"/>
    </source>
</evidence>
<evidence type="ECO:0000256" key="6">
    <source>
        <dbReference type="ARBA" id="ARBA00023136"/>
    </source>
</evidence>
<dbReference type="InterPro" id="IPR007305">
    <property type="entry name" value="Vesicle_transpt_Got1/SFT2"/>
</dbReference>
<organism evidence="10 11">
    <name type="scientific">Blastocystis sp. subtype 1 (strain ATCC 50177 / NandII)</name>
    <dbReference type="NCBI Taxonomy" id="478820"/>
    <lineage>
        <taxon>Eukaryota</taxon>
        <taxon>Sar</taxon>
        <taxon>Stramenopiles</taxon>
        <taxon>Bigyra</taxon>
        <taxon>Opalozoa</taxon>
        <taxon>Opalinata</taxon>
        <taxon>Blastocystidae</taxon>
        <taxon>Blastocystis</taxon>
    </lineage>
</organism>
<evidence type="ECO:0000256" key="2">
    <source>
        <dbReference type="ARBA" id="ARBA00022448"/>
    </source>
</evidence>
<protein>
    <recommendedName>
        <fullName evidence="8">Vesicle transport protein</fullName>
    </recommendedName>
</protein>
<accession>A0A196S884</accession>
<dbReference type="PANTHER" id="PTHR23137:SF36">
    <property type="entry name" value="VESICLE TRANSPORT PROTEIN SFT2C"/>
    <property type="match status" value="1"/>
</dbReference>
<dbReference type="GO" id="GO:0012505">
    <property type="term" value="C:endomembrane system"/>
    <property type="evidence" value="ECO:0007669"/>
    <property type="project" value="UniProtKB-ARBA"/>
</dbReference>
<keyword evidence="4 8" id="KW-0653">Protein transport</keyword>
<dbReference type="GO" id="GO:0016192">
    <property type="term" value="P:vesicle-mediated transport"/>
    <property type="evidence" value="ECO:0007669"/>
    <property type="project" value="InterPro"/>
</dbReference>
<evidence type="ECO:0000256" key="1">
    <source>
        <dbReference type="ARBA" id="ARBA00004141"/>
    </source>
</evidence>
<dbReference type="Proteomes" id="UP000078348">
    <property type="component" value="Unassembled WGS sequence"/>
</dbReference>
<comment type="function">
    <text evidence="8">May be involved in fusion of retrograde transport vesicles derived from an endocytic compartment with the Golgi complex.</text>
</comment>
<proteinExistence type="inferred from homology"/>
<evidence type="ECO:0000256" key="7">
    <source>
        <dbReference type="ARBA" id="ARBA00025800"/>
    </source>
</evidence>
<dbReference type="GO" id="GO:0016020">
    <property type="term" value="C:membrane"/>
    <property type="evidence" value="ECO:0007669"/>
    <property type="project" value="UniProtKB-SubCell"/>
</dbReference>
<dbReference type="PANTHER" id="PTHR23137">
    <property type="entry name" value="VESICLE TRANSPORT PROTEIN-RELATED"/>
    <property type="match status" value="1"/>
</dbReference>
<name>A0A196S884_BLAHN</name>
<dbReference type="EMBL" id="LXWW01000554">
    <property type="protein sequence ID" value="OAO12297.1"/>
    <property type="molecule type" value="Genomic_DNA"/>
</dbReference>
<dbReference type="Pfam" id="PF04178">
    <property type="entry name" value="Got1"/>
    <property type="match status" value="1"/>
</dbReference>
<feature type="transmembrane region" description="Helical" evidence="8">
    <location>
        <begin position="70"/>
        <end position="93"/>
    </location>
</feature>
<keyword evidence="2 8" id="KW-0813">Transport</keyword>
<reference evidence="10 11" key="1">
    <citation type="submission" date="2016-05" db="EMBL/GenBank/DDBJ databases">
        <title>Nuclear genome of Blastocystis sp. subtype 1 NandII.</title>
        <authorList>
            <person name="Gentekaki E."/>
            <person name="Curtis B."/>
            <person name="Stairs C."/>
            <person name="Eme L."/>
            <person name="Herman E."/>
            <person name="Klimes V."/>
            <person name="Arias M.C."/>
            <person name="Elias M."/>
            <person name="Hilliou F."/>
            <person name="Klute M."/>
            <person name="Malik S.-B."/>
            <person name="Pightling A."/>
            <person name="Rachubinski R."/>
            <person name="Salas D."/>
            <person name="Schlacht A."/>
            <person name="Suga H."/>
            <person name="Archibald J."/>
            <person name="Ball S.G."/>
            <person name="Clark G."/>
            <person name="Dacks J."/>
            <person name="Van Der Giezen M."/>
            <person name="Tsaousis A."/>
            <person name="Roger A."/>
        </authorList>
    </citation>
    <scope>NUCLEOTIDE SEQUENCE [LARGE SCALE GENOMIC DNA]</scope>
    <source>
        <strain evidence="11">ATCC 50177 / NandII</strain>
    </source>
</reference>
<keyword evidence="3 8" id="KW-0812">Transmembrane</keyword>
<dbReference type="InterPro" id="IPR011691">
    <property type="entry name" value="Vesicle_transpt_SFT2"/>
</dbReference>
<evidence type="ECO:0000256" key="9">
    <source>
        <dbReference type="SAM" id="MobiDB-lite"/>
    </source>
</evidence>
<comment type="subcellular location">
    <subcellularLocation>
        <location evidence="1 8">Membrane</location>
        <topology evidence="1 8">Multi-pass membrane protein</topology>
    </subcellularLocation>
</comment>
<keyword evidence="6 8" id="KW-0472">Membrane</keyword>
<feature type="transmembrane region" description="Helical" evidence="8">
    <location>
        <begin position="99"/>
        <end position="117"/>
    </location>
</feature>
<evidence type="ECO:0000313" key="10">
    <source>
        <dbReference type="EMBL" id="OAO12297.1"/>
    </source>
</evidence>
<feature type="transmembrane region" description="Helical" evidence="8">
    <location>
        <begin position="137"/>
        <end position="157"/>
    </location>
</feature>
<keyword evidence="5 8" id="KW-1133">Transmembrane helix</keyword>
<evidence type="ECO:0000256" key="5">
    <source>
        <dbReference type="ARBA" id="ARBA00022989"/>
    </source>
</evidence>
<dbReference type="GO" id="GO:0005737">
    <property type="term" value="C:cytoplasm"/>
    <property type="evidence" value="ECO:0007669"/>
    <property type="project" value="UniProtKB-ARBA"/>
</dbReference>
<evidence type="ECO:0000256" key="4">
    <source>
        <dbReference type="ARBA" id="ARBA00022927"/>
    </source>
</evidence>
<keyword evidence="11" id="KW-1185">Reference proteome</keyword>
<dbReference type="GO" id="GO:0015031">
    <property type="term" value="P:protein transport"/>
    <property type="evidence" value="ECO:0007669"/>
    <property type="project" value="UniProtKB-KW"/>
</dbReference>
<evidence type="ECO:0000256" key="3">
    <source>
        <dbReference type="ARBA" id="ARBA00022692"/>
    </source>
</evidence>
<evidence type="ECO:0000256" key="8">
    <source>
        <dbReference type="RuleBase" id="RU363111"/>
    </source>
</evidence>
<sequence>MGSSSFGEWYEEQKKDQSEQPSSSGYTSWIPSIFQRNQTPSGDVESVGLLSGVQSVGTYITDAGDRMKEVLGLLALALVFFAIAYFIGLPTLILRPAKFAISFTMGSFMVLGALARFQGTNRFFSSIFQPERLPKTVLYIVSLLLSVLCAVVWKSYVGTVASSLLQVGMLAVFVLESFPAGSRITSLMIMSVKKLLSLGVSVVSRFVR</sequence>
<dbReference type="STRING" id="478820.A0A196S884"/>
<comment type="similarity">
    <text evidence="7 8">Belongs to the SFT2 family.</text>
</comment>